<dbReference type="EMBL" id="CM004470">
    <property type="protein sequence ID" value="OCT89777.1"/>
    <property type="molecule type" value="Genomic_DNA"/>
</dbReference>
<reference evidence="2" key="1">
    <citation type="journal article" date="2016" name="Nature">
        <title>Genome evolution in the allotetraploid frog Xenopus laevis.</title>
        <authorList>
            <person name="Session A.M."/>
            <person name="Uno Y."/>
            <person name="Kwon T."/>
            <person name="Chapman J.A."/>
            <person name="Toyoda A."/>
            <person name="Takahashi S."/>
            <person name="Fukui A."/>
            <person name="Hikosaka A."/>
            <person name="Suzuki A."/>
            <person name="Kondo M."/>
            <person name="van Heeringen S.J."/>
            <person name="Quigley I."/>
            <person name="Heinz S."/>
            <person name="Ogino H."/>
            <person name="Ochi H."/>
            <person name="Hellsten U."/>
            <person name="Lyons J.B."/>
            <person name="Simakov O."/>
            <person name="Putnam N."/>
            <person name="Stites J."/>
            <person name="Kuroki Y."/>
            <person name="Tanaka T."/>
            <person name="Michiue T."/>
            <person name="Watanabe M."/>
            <person name="Bogdanovic O."/>
            <person name="Lister R."/>
            <person name="Georgiou G."/>
            <person name="Paranjpe S.S."/>
            <person name="van Kruijsbergen I."/>
            <person name="Shu S."/>
            <person name="Carlson J."/>
            <person name="Kinoshita T."/>
            <person name="Ohta Y."/>
            <person name="Mawaribuchi S."/>
            <person name="Jenkins J."/>
            <person name="Grimwood J."/>
            <person name="Schmutz J."/>
            <person name="Mitros T."/>
            <person name="Mozaffari S.V."/>
            <person name="Suzuki Y."/>
            <person name="Haramoto Y."/>
            <person name="Yamamoto T.S."/>
            <person name="Takagi C."/>
            <person name="Heald R."/>
            <person name="Miller K."/>
            <person name="Haudenschild C."/>
            <person name="Kitzman J."/>
            <person name="Nakayama T."/>
            <person name="Izutsu Y."/>
            <person name="Robert J."/>
            <person name="Fortriede J."/>
            <person name="Burns K."/>
            <person name="Lotay V."/>
            <person name="Karimi K."/>
            <person name="Yasuoka Y."/>
            <person name="Dichmann D.S."/>
            <person name="Flajnik M.F."/>
            <person name="Houston D.W."/>
            <person name="Shendure J."/>
            <person name="DuPasquier L."/>
            <person name="Vize P.D."/>
            <person name="Zorn A.M."/>
            <person name="Ito M."/>
            <person name="Marcotte E.M."/>
            <person name="Wallingford J.B."/>
            <person name="Ito Y."/>
            <person name="Asashima M."/>
            <person name="Ueno N."/>
            <person name="Matsuda Y."/>
            <person name="Veenstra G.J."/>
            <person name="Fujiyama A."/>
            <person name="Harland R.M."/>
            <person name="Taira M."/>
            <person name="Rokhsar D.S."/>
        </authorList>
    </citation>
    <scope>NUCLEOTIDE SEQUENCE [LARGE SCALE GENOMIC DNA]</scope>
    <source>
        <strain evidence="2">J</strain>
    </source>
</reference>
<dbReference type="AlphaFoldDB" id="A0A974HTC2"/>
<proteinExistence type="predicted"/>
<accession>A0A974HTC2</accession>
<sequence>TALHIYQHRRCLGAAEPRGVLLSNSMLSAQAFPWAFSLHKAVGRECSLSLTAGCCSQMEGPPPVLPQCVLYY</sequence>
<evidence type="ECO:0000313" key="1">
    <source>
        <dbReference type="EMBL" id="OCT89777.1"/>
    </source>
</evidence>
<organism evidence="1 2">
    <name type="scientific">Xenopus laevis</name>
    <name type="common">African clawed frog</name>
    <dbReference type="NCBI Taxonomy" id="8355"/>
    <lineage>
        <taxon>Eukaryota</taxon>
        <taxon>Metazoa</taxon>
        <taxon>Chordata</taxon>
        <taxon>Craniata</taxon>
        <taxon>Vertebrata</taxon>
        <taxon>Euteleostomi</taxon>
        <taxon>Amphibia</taxon>
        <taxon>Batrachia</taxon>
        <taxon>Anura</taxon>
        <taxon>Pipoidea</taxon>
        <taxon>Pipidae</taxon>
        <taxon>Xenopodinae</taxon>
        <taxon>Xenopus</taxon>
        <taxon>Xenopus</taxon>
    </lineage>
</organism>
<dbReference type="Proteomes" id="UP000694892">
    <property type="component" value="Chromosome 3L"/>
</dbReference>
<feature type="non-terminal residue" evidence="1">
    <location>
        <position position="1"/>
    </location>
</feature>
<evidence type="ECO:0000313" key="2">
    <source>
        <dbReference type="Proteomes" id="UP000694892"/>
    </source>
</evidence>
<protein>
    <submittedName>
        <fullName evidence="1">Uncharacterized protein</fullName>
    </submittedName>
</protein>
<gene>
    <name evidence="1" type="ORF">XELAEV_18018390mg</name>
</gene>
<name>A0A974HTC2_XENLA</name>